<proteinExistence type="predicted"/>
<comment type="caution">
    <text evidence="1">The sequence shown here is derived from an EMBL/GenBank/DDBJ whole genome shotgun (WGS) entry which is preliminary data.</text>
</comment>
<reference evidence="1 2" key="1">
    <citation type="submission" date="2017-08" db="EMBL/GenBank/DDBJ databases">
        <title>Infants hospitalized years apart are colonized by the same room-sourced microbial strains.</title>
        <authorList>
            <person name="Brooks B."/>
            <person name="Olm M.R."/>
            <person name="Firek B.A."/>
            <person name="Baker R."/>
            <person name="Thomas B.C."/>
            <person name="Morowitz M.J."/>
            <person name="Banfield J.F."/>
        </authorList>
    </citation>
    <scope>NUCLEOTIDE SEQUENCE [LARGE SCALE GENOMIC DNA]</scope>
    <source>
        <strain evidence="1">S2_005_002_R2_33</strain>
    </source>
</reference>
<name>A0A2W5NAE5_9SPHN</name>
<organism evidence="1 2">
    <name type="scientific">Novosphingobium pentaromativorans</name>
    <dbReference type="NCBI Taxonomy" id="205844"/>
    <lineage>
        <taxon>Bacteria</taxon>
        <taxon>Pseudomonadati</taxon>
        <taxon>Pseudomonadota</taxon>
        <taxon>Alphaproteobacteria</taxon>
        <taxon>Sphingomonadales</taxon>
        <taxon>Sphingomonadaceae</taxon>
        <taxon>Novosphingobium</taxon>
    </lineage>
</organism>
<dbReference type="Proteomes" id="UP000249082">
    <property type="component" value="Unassembled WGS sequence"/>
</dbReference>
<dbReference type="AlphaFoldDB" id="A0A2W5NAE5"/>
<accession>A0A2W5NAE5</accession>
<evidence type="ECO:0000313" key="2">
    <source>
        <dbReference type="Proteomes" id="UP000249082"/>
    </source>
</evidence>
<dbReference type="EMBL" id="QFPX01000047">
    <property type="protein sequence ID" value="PZQ50004.1"/>
    <property type="molecule type" value="Genomic_DNA"/>
</dbReference>
<protein>
    <submittedName>
        <fullName evidence="1">Uncharacterized protein</fullName>
    </submittedName>
</protein>
<gene>
    <name evidence="1" type="ORF">DI555_23430</name>
</gene>
<sequence length="67" mass="7821">MSERLFTLLREERKRLETAIAKAEESGSADPSEVKRLKMLHRIVNEQICSWMRDLYGKDPEELMLAA</sequence>
<evidence type="ECO:0000313" key="1">
    <source>
        <dbReference type="EMBL" id="PZQ50004.1"/>
    </source>
</evidence>